<feature type="domain" description="Mammalian cell entry C-terminal" evidence="4">
    <location>
        <begin position="119"/>
        <end position="292"/>
    </location>
</feature>
<proteinExistence type="predicted"/>
<sequence>MSASTSGLTGSSRVLGAAAVLLVLGAALVYLAFPGRGQHSVIVHFPSTVGLYAGDDVRMLGVPIGSVASVTPEQDSVRVELTYRSDVVLPADVHAAVLAPTLVTGRFVQFSPVYRGGPQLASGADIPVERTAVPVEWDEIKKQLVTLTGALGPDGANQDGALSRALDTAAANLDGQGDTLHATLQQMSEAATTLSDGRSDLFGTVRNLQVFVDTLARNDRQVQDFNTQLASVSRVLADNSDQLSTTLTTLDSTLPLVQKFVADNRNSLTIDLDKLGRVTGNLSQNRQALADVLQVAPTSLSNFNNIYDPLGGSLTGVLSTSNVKDPAAFVCAAIFSAGGTPEQCRQAIAPLADFVAMDDVPVTTSPVERSGRSAQVMPDGTPAPADGPGPVAPLGLERLLVPEGSR</sequence>
<evidence type="ECO:0000256" key="2">
    <source>
        <dbReference type="SAM" id="Phobius"/>
    </source>
</evidence>
<evidence type="ECO:0000313" key="6">
    <source>
        <dbReference type="Proteomes" id="UP001519295"/>
    </source>
</evidence>
<dbReference type="InterPro" id="IPR003399">
    <property type="entry name" value="Mce/MlaD"/>
</dbReference>
<dbReference type="Proteomes" id="UP001519295">
    <property type="component" value="Unassembled WGS sequence"/>
</dbReference>
<keyword evidence="2" id="KW-0812">Transmembrane</keyword>
<comment type="caution">
    <text evidence="5">The sequence shown here is derived from an EMBL/GenBank/DDBJ whole genome shotgun (WGS) entry which is preliminary data.</text>
</comment>
<dbReference type="PANTHER" id="PTHR33371">
    <property type="entry name" value="INTERMEMBRANE PHOSPHOLIPID TRANSPORT SYSTEM BINDING PROTEIN MLAD-RELATED"/>
    <property type="match status" value="1"/>
</dbReference>
<evidence type="ECO:0000259" key="3">
    <source>
        <dbReference type="Pfam" id="PF02470"/>
    </source>
</evidence>
<feature type="transmembrane region" description="Helical" evidence="2">
    <location>
        <begin position="12"/>
        <end position="33"/>
    </location>
</feature>
<dbReference type="EMBL" id="JAGINU010000001">
    <property type="protein sequence ID" value="MBP2369888.1"/>
    <property type="molecule type" value="Genomic_DNA"/>
</dbReference>
<name>A0ABS4W1A6_9PSEU</name>
<organism evidence="5 6">
    <name type="scientific">Pseudonocardia parietis</name>
    <dbReference type="NCBI Taxonomy" id="570936"/>
    <lineage>
        <taxon>Bacteria</taxon>
        <taxon>Bacillati</taxon>
        <taxon>Actinomycetota</taxon>
        <taxon>Actinomycetes</taxon>
        <taxon>Pseudonocardiales</taxon>
        <taxon>Pseudonocardiaceae</taxon>
        <taxon>Pseudonocardia</taxon>
    </lineage>
</organism>
<evidence type="ECO:0000313" key="5">
    <source>
        <dbReference type="EMBL" id="MBP2369888.1"/>
    </source>
</evidence>
<reference evidence="5 6" key="1">
    <citation type="submission" date="2021-03" db="EMBL/GenBank/DDBJ databases">
        <title>Sequencing the genomes of 1000 actinobacteria strains.</title>
        <authorList>
            <person name="Klenk H.-P."/>
        </authorList>
    </citation>
    <scope>NUCLEOTIDE SEQUENCE [LARGE SCALE GENOMIC DNA]</scope>
    <source>
        <strain evidence="5 6">DSM 45256</strain>
    </source>
</reference>
<accession>A0ABS4W1A6</accession>
<dbReference type="InterPro" id="IPR024516">
    <property type="entry name" value="Mce_C"/>
</dbReference>
<dbReference type="Pfam" id="PF02470">
    <property type="entry name" value="MlaD"/>
    <property type="match status" value="1"/>
</dbReference>
<keyword evidence="2" id="KW-1133">Transmembrane helix</keyword>
<evidence type="ECO:0000256" key="1">
    <source>
        <dbReference type="SAM" id="MobiDB-lite"/>
    </source>
</evidence>
<dbReference type="NCBIfam" id="TIGR00996">
    <property type="entry name" value="Mtu_fam_mce"/>
    <property type="match status" value="1"/>
</dbReference>
<dbReference type="InterPro" id="IPR052336">
    <property type="entry name" value="MlaD_Phospholipid_Transporter"/>
</dbReference>
<protein>
    <submittedName>
        <fullName evidence="5">Phospholipid/cholesterol/gamma-HCH transport system substrate-binding protein</fullName>
    </submittedName>
</protein>
<dbReference type="RefSeq" id="WP_210032597.1">
    <property type="nucleotide sequence ID" value="NZ_JAGINU010000001.1"/>
</dbReference>
<evidence type="ECO:0000259" key="4">
    <source>
        <dbReference type="Pfam" id="PF11887"/>
    </source>
</evidence>
<dbReference type="InterPro" id="IPR005693">
    <property type="entry name" value="Mce"/>
</dbReference>
<gene>
    <name evidence="5" type="ORF">JOF36_005584</name>
</gene>
<keyword evidence="2" id="KW-0472">Membrane</keyword>
<feature type="region of interest" description="Disordered" evidence="1">
    <location>
        <begin position="363"/>
        <end position="406"/>
    </location>
</feature>
<dbReference type="PANTHER" id="PTHR33371:SF4">
    <property type="entry name" value="INTERMEMBRANE PHOSPHOLIPID TRANSPORT SYSTEM BINDING PROTEIN MLAD"/>
    <property type="match status" value="1"/>
</dbReference>
<dbReference type="Pfam" id="PF11887">
    <property type="entry name" value="Mce4_CUP1"/>
    <property type="match status" value="1"/>
</dbReference>
<keyword evidence="6" id="KW-1185">Reference proteome</keyword>
<feature type="domain" description="Mce/MlaD" evidence="3">
    <location>
        <begin position="40"/>
        <end position="112"/>
    </location>
</feature>